<feature type="compositionally biased region" description="Basic and acidic residues" evidence="5">
    <location>
        <begin position="966"/>
        <end position="975"/>
    </location>
</feature>
<dbReference type="GO" id="GO:0003677">
    <property type="term" value="F:DNA binding"/>
    <property type="evidence" value="ECO:0007669"/>
    <property type="project" value="UniProtKB-UniRule"/>
</dbReference>
<dbReference type="Gene3D" id="1.10.10.60">
    <property type="entry name" value="Homeodomain-like"/>
    <property type="match status" value="1"/>
</dbReference>
<dbReference type="InterPro" id="IPR001356">
    <property type="entry name" value="HD"/>
</dbReference>
<dbReference type="CDD" id="cd00086">
    <property type="entry name" value="homeodomain"/>
    <property type="match status" value="1"/>
</dbReference>
<comment type="subcellular location">
    <subcellularLocation>
        <location evidence="4">Nucleus</location>
    </subcellularLocation>
</comment>
<keyword evidence="1 4" id="KW-0238">DNA-binding</keyword>
<dbReference type="PANTHER" id="PTHR12957">
    <property type="entry name" value="DEAD/H BOX POLYPEPTIDE 26/DICE1-RELATED"/>
    <property type="match status" value="1"/>
</dbReference>
<feature type="domain" description="Homeobox" evidence="6">
    <location>
        <begin position="1249"/>
        <end position="1314"/>
    </location>
</feature>
<keyword evidence="2 4" id="KW-0371">Homeobox</keyword>
<dbReference type="InterPro" id="IPR008422">
    <property type="entry name" value="KN_HD"/>
</dbReference>
<keyword evidence="3 4" id="KW-0539">Nucleus</keyword>
<dbReference type="GO" id="GO:0005634">
    <property type="term" value="C:nucleus"/>
    <property type="evidence" value="ECO:0007669"/>
    <property type="project" value="UniProtKB-SubCell"/>
</dbReference>
<protein>
    <recommendedName>
        <fullName evidence="6">Homeobox domain-containing protein</fullName>
    </recommendedName>
</protein>
<feature type="region of interest" description="Disordered" evidence="5">
    <location>
        <begin position="966"/>
        <end position="1043"/>
    </location>
</feature>
<evidence type="ECO:0000313" key="8">
    <source>
        <dbReference type="Proteomes" id="UP001530400"/>
    </source>
</evidence>
<feature type="compositionally biased region" description="Basic and acidic residues" evidence="5">
    <location>
        <begin position="1172"/>
        <end position="1182"/>
    </location>
</feature>
<evidence type="ECO:0000256" key="4">
    <source>
        <dbReference type="PROSITE-ProRule" id="PRU00108"/>
    </source>
</evidence>
<comment type="caution">
    <text evidence="7">The sequence shown here is derived from an EMBL/GenBank/DDBJ whole genome shotgun (WGS) entry which is preliminary data.</text>
</comment>
<dbReference type="SMART" id="SM00389">
    <property type="entry name" value="HOX"/>
    <property type="match status" value="1"/>
</dbReference>
<accession>A0ABD3P8U8</accession>
<organism evidence="7 8">
    <name type="scientific">Cyclotella atomus</name>
    <dbReference type="NCBI Taxonomy" id="382360"/>
    <lineage>
        <taxon>Eukaryota</taxon>
        <taxon>Sar</taxon>
        <taxon>Stramenopiles</taxon>
        <taxon>Ochrophyta</taxon>
        <taxon>Bacillariophyta</taxon>
        <taxon>Coscinodiscophyceae</taxon>
        <taxon>Thalassiosirophycidae</taxon>
        <taxon>Stephanodiscales</taxon>
        <taxon>Stephanodiscaceae</taxon>
        <taxon>Cyclotella</taxon>
    </lineage>
</organism>
<dbReference type="EMBL" id="JALLPJ020000735">
    <property type="protein sequence ID" value="KAL3784226.1"/>
    <property type="molecule type" value="Genomic_DNA"/>
</dbReference>
<evidence type="ECO:0000256" key="3">
    <source>
        <dbReference type="ARBA" id="ARBA00023242"/>
    </source>
</evidence>
<evidence type="ECO:0000256" key="1">
    <source>
        <dbReference type="ARBA" id="ARBA00023125"/>
    </source>
</evidence>
<keyword evidence="8" id="KW-1185">Reference proteome</keyword>
<feature type="compositionally biased region" description="Acidic residues" evidence="5">
    <location>
        <begin position="990"/>
        <end position="1001"/>
    </location>
</feature>
<gene>
    <name evidence="7" type="ORF">ACHAWO_005657</name>
</gene>
<dbReference type="PANTHER" id="PTHR12957:SF2">
    <property type="entry name" value="INTEGRATOR COMPLEX SUBUNIT 6"/>
    <property type="match status" value="1"/>
</dbReference>
<proteinExistence type="predicted"/>
<feature type="region of interest" description="Disordered" evidence="5">
    <location>
        <begin position="540"/>
        <end position="566"/>
    </location>
</feature>
<reference evidence="7 8" key="1">
    <citation type="submission" date="2024-10" db="EMBL/GenBank/DDBJ databases">
        <title>Updated reference genomes for cyclostephanoid diatoms.</title>
        <authorList>
            <person name="Roberts W.R."/>
            <person name="Alverson A.J."/>
        </authorList>
    </citation>
    <scope>NUCLEOTIDE SEQUENCE [LARGE SCALE GENOMIC DNA]</scope>
    <source>
        <strain evidence="7 8">AJA010-31</strain>
    </source>
</reference>
<name>A0ABD3P8U8_9STRA</name>
<dbReference type="Pfam" id="PF05920">
    <property type="entry name" value="Homeobox_KN"/>
    <property type="match status" value="1"/>
</dbReference>
<evidence type="ECO:0000259" key="6">
    <source>
        <dbReference type="PROSITE" id="PS50071"/>
    </source>
</evidence>
<feature type="region of interest" description="Disordered" evidence="5">
    <location>
        <begin position="1354"/>
        <end position="1379"/>
    </location>
</feature>
<dbReference type="InterPro" id="IPR009057">
    <property type="entry name" value="Homeodomain-like_sf"/>
</dbReference>
<sequence length="1593" mass="174074">MIIVFVVDTSPSMAEPADQSNKDGSSRISRLDVAKMAIENLCRSRDKSIVNHNATTLNAAKVAAAKQQQFVGRLEQFDEFMLLSTSLQSDGGVNNGRKRNSSFDEADTSSGKRSRSSSFHSVESSVEMHSTCGAGGRLLVGCVDAADSVTFGQPMGMVPHPPNRTDFERELKRLRVAVLPPSDPSSKQVFPDFAGGAHGLSTALSHGLGLLSRYRLTRGSIVEHFGMGRMPWFEHQMASLGNDKNEHHTTKNVSPLQPACLVLVTDGECLHLPPEKGGGALRLQFGNAPLREFYKERTSFRWDQRIFILHIASSSVPPLHNSLQLLCEVTGGAVVKIEQSTASFSKLLSVLSPPQPRPQSIPDPLRLPQMREPLQTSIDDTQPQQQFMNGGPIVGFQAFEREAGAAVPSLHRAMLLFAGVCEQTRWIFNPTMTADNTSGAQPNIQSPIWSVPESFYPSKKLDTLPPRPSQPLLHYSRNYQAVGSSFFDPIYVIKALHHLDHLQVKIRQQLVEFGETPPSIVNRMLQRDVYICEWLGGTNNAPDRTNSNQSGAPRSTQGQEHFPVGVLGAGRPTISGEAGENVLNVGILHVPTDSKRLKDLYSNAQIQMKSQTTKVATLTFLPPDAQILIPLLIKVAESELRALMKIKDKGGSRAGAIPKTVHMDDSWKSDFRAYIFRLPPYYLPAMRRALRTMLPTSVLQLLNTDGQEPMPLYMSRECLNKINEGERHAKVGNDWLRGVERNLAHQKLPVPSAVVHDTGLTSTSTQDEFGYGSFDPRMSVSSYKSMLRGIPPPWNSITKSSEKDEAPRKPAAVNDILGALPQSCLLPYYETRRRWIFGGTGLTTRGLHVDGTNNDGDNSHHCPSADEEPLIVLAGVGAESVNETNINLMGDFRERLHWSQVPLTGYGGSNAVGSPVTTAVDGSPAPSVDDDVFPPYFFNKETAEFVDTPQTRSLARMTIHFANPFAEKRGPKVPDKFNSTTPTSTPPRDDEFESVEAEGEGEAAFAGKASRNPRHHHSMLDLPNHTKSLHQEDNSNDPVELDNANLKSEPISYRLNLNPHVRIHPTEMQRYLHSLIKKNENINESMSVNAFETEKNEESGSVDRSTPAVSTMTKCDDVEGSNEPSNKKLKSVHGDDASGSASDRASLESSAAGTKSGGGSKSSSVGKKKRSKPNDGKGDNFKNVDVLHNSVLLARFQTQTECAAYLRATPEAVSYHCSKGGGICNGLLIQPSKISSVPLVYGLFDGAEENRPKVRPQLNKESVKILKDWLLSPEHVKNPYPNQLEMNSLVQKTGLDKTQLKHWFNNARKRILKPYLQDSGHTASGKGKKSRIRKCSAADADAISTALKTAAAAVKPKSESAAEHEDDGPTLTEIDDMPRLPPVGGNQSLFGNADVRGPNSAVDMALRDNVLGNRLRRDSLFGHTPSRLAGVEIGLSMMVPNRFGASHLDAFGRLDHRAAGLGMPLGRGTNGDSLFCIDQEDLDPSPDSTRSNAVFKQQVAAMAMDEANNAFQDTEAAYARAKEFYARSTYASPEEEDPLVIEANSVAKRCQSVAVFKLKVSQRANEEAAKAYSKCQQLGGGMCLNNLNGSSGL</sequence>
<feature type="compositionally biased region" description="Low complexity" evidence="5">
    <location>
        <begin position="1137"/>
        <end position="1154"/>
    </location>
</feature>
<feature type="compositionally biased region" description="Polar residues" evidence="5">
    <location>
        <begin position="540"/>
        <end position="559"/>
    </location>
</feature>
<feature type="region of interest" description="Disordered" evidence="5">
    <location>
        <begin position="88"/>
        <end position="124"/>
    </location>
</feature>
<feature type="DNA-binding region" description="Homeobox" evidence="4">
    <location>
        <begin position="1251"/>
        <end position="1315"/>
    </location>
</feature>
<feature type="region of interest" description="Disordered" evidence="5">
    <location>
        <begin position="1092"/>
        <end position="1182"/>
    </location>
</feature>
<evidence type="ECO:0000256" key="2">
    <source>
        <dbReference type="ARBA" id="ARBA00023155"/>
    </source>
</evidence>
<dbReference type="InterPro" id="IPR051113">
    <property type="entry name" value="Integrator_subunit6"/>
</dbReference>
<dbReference type="SUPFAM" id="SSF46689">
    <property type="entry name" value="Homeodomain-like"/>
    <property type="match status" value="1"/>
</dbReference>
<dbReference type="PROSITE" id="PS50071">
    <property type="entry name" value="HOMEOBOX_2"/>
    <property type="match status" value="1"/>
</dbReference>
<dbReference type="Proteomes" id="UP001530400">
    <property type="component" value="Unassembled WGS sequence"/>
</dbReference>
<evidence type="ECO:0000256" key="5">
    <source>
        <dbReference type="SAM" id="MobiDB-lite"/>
    </source>
</evidence>
<evidence type="ECO:0000313" key="7">
    <source>
        <dbReference type="EMBL" id="KAL3784226.1"/>
    </source>
</evidence>
<feature type="compositionally biased region" description="Polar residues" evidence="5">
    <location>
        <begin position="1102"/>
        <end position="1113"/>
    </location>
</feature>